<dbReference type="RefSeq" id="WP_080318827.1">
    <property type="nucleotide sequence ID" value="NZ_MTBC01000004.1"/>
</dbReference>
<dbReference type="EMBL" id="MTBC01000004">
    <property type="protein sequence ID" value="OQD43046.1"/>
    <property type="molecule type" value="Genomic_DNA"/>
</dbReference>
<dbReference type="InterPro" id="IPR017850">
    <property type="entry name" value="Alkaline_phosphatase_core_sf"/>
</dbReference>
<dbReference type="PROSITE" id="PS51318">
    <property type="entry name" value="TAT"/>
    <property type="match status" value="1"/>
</dbReference>
<evidence type="ECO:0000313" key="1">
    <source>
        <dbReference type="EMBL" id="OQD43046.1"/>
    </source>
</evidence>
<dbReference type="PANTHER" id="PTHR43737:SF1">
    <property type="entry name" value="DUF1501 DOMAIN-CONTAINING PROTEIN"/>
    <property type="match status" value="1"/>
</dbReference>
<dbReference type="InterPro" id="IPR010869">
    <property type="entry name" value="DUF1501"/>
</dbReference>
<dbReference type="AlphaFoldDB" id="A0A1V6LST8"/>
<dbReference type="InterPro" id="IPR006311">
    <property type="entry name" value="TAT_signal"/>
</dbReference>
<dbReference type="PANTHER" id="PTHR43737">
    <property type="entry name" value="BLL7424 PROTEIN"/>
    <property type="match status" value="1"/>
</dbReference>
<reference evidence="1 2" key="1">
    <citation type="submission" date="2016-12" db="EMBL/GenBank/DDBJ databases">
        <authorList>
            <person name="Song W.-J."/>
            <person name="Kurnit D.M."/>
        </authorList>
    </citation>
    <scope>NUCLEOTIDE SEQUENCE [LARGE SCALE GENOMIC DNA]</scope>
    <source>
        <strain evidence="1 2">HSG9</strain>
    </source>
</reference>
<gene>
    <name evidence="1" type="ORF">BUL40_08110</name>
</gene>
<evidence type="ECO:0000313" key="2">
    <source>
        <dbReference type="Proteomes" id="UP000191680"/>
    </source>
</evidence>
<comment type="caution">
    <text evidence="1">The sequence shown here is derived from an EMBL/GenBank/DDBJ whole genome shotgun (WGS) entry which is preliminary data.</text>
</comment>
<proteinExistence type="predicted"/>
<keyword evidence="2" id="KW-1185">Reference proteome</keyword>
<dbReference type="OrthoDB" id="908850at2"/>
<dbReference type="Pfam" id="PF07394">
    <property type="entry name" value="DUF1501"/>
    <property type="match status" value="1"/>
</dbReference>
<organism evidence="1 2">
    <name type="scientific">Croceivirga radicis</name>
    <dbReference type="NCBI Taxonomy" id="1929488"/>
    <lineage>
        <taxon>Bacteria</taxon>
        <taxon>Pseudomonadati</taxon>
        <taxon>Bacteroidota</taxon>
        <taxon>Flavobacteriia</taxon>
        <taxon>Flavobacteriales</taxon>
        <taxon>Flavobacteriaceae</taxon>
        <taxon>Croceivirga</taxon>
    </lineage>
</organism>
<sequence>MSEKKIIQERLLQENRRAFLKKSALGIGGLALSSLAGCSFFSKNENGILTQTNGTIGTKGILENLHHNAKVKRVIYLFQSGGPSQLELFDYKPLLNKRRGEDLPESIRNGQRLTGMTSGQDKFPLVGSLFNFNQHGTNGTWMSDLLPYTSKIVDDLCIIKSMYTEAINHDPAVTFFQTGSQQPGRPCIGSWMSYGLGSENDNLPAFTVLLSRGTGRPNGQPLYTRLWGNGFLHSQHQGVQFRAAKDPVLYLNDPEGMTKMGKRAMLDMLAELNEHHYNDYGDPETQGRISQYEMAYRMQTSVPEVMDTSNEPDYVYKMYGADAKIPGTYAANCLLARKLAEQDVRFIQLYHMGWDQHDNLPGAIEKQAKDVDQASAALVEDLKQRGLLEDTLVIWGGEFGRTNYSQGILTDTNYGRDHHPRCFTMWLAGGGVKPGLVYGETDDFGYNITQNPVHVHDFQATLLHLMGIDHEKLTYKYQGRRFRLTDVEGHIVKDILA</sequence>
<dbReference type="Proteomes" id="UP000191680">
    <property type="component" value="Unassembled WGS sequence"/>
</dbReference>
<protein>
    <submittedName>
        <fullName evidence="1">Sulfatase</fullName>
    </submittedName>
</protein>
<accession>A0A1V6LST8</accession>
<dbReference type="SUPFAM" id="SSF53649">
    <property type="entry name" value="Alkaline phosphatase-like"/>
    <property type="match status" value="1"/>
</dbReference>
<name>A0A1V6LST8_9FLAO</name>
<dbReference type="Gene3D" id="3.40.720.10">
    <property type="entry name" value="Alkaline Phosphatase, subunit A"/>
    <property type="match status" value="1"/>
</dbReference>